<dbReference type="Gene3D" id="3.40.50.980">
    <property type="match status" value="1"/>
</dbReference>
<sequence length="67" mass="7662">MMQRLILWRNFLLRQASEHFASPALALDENVLSYQQLLERVRHAATVLRRQGITAPRDAGAPVGEYD</sequence>
<reference evidence="1" key="1">
    <citation type="submission" date="2018-12" db="EMBL/GenBank/DDBJ databases">
        <title>Novel natural products biosynthetic potential of the class Ktedonobacteria.</title>
        <authorList>
            <person name="Zheng Y."/>
            <person name="Saitou A."/>
            <person name="Wang C.M."/>
            <person name="Toyoda A."/>
            <person name="Minakuchi Y."/>
            <person name="Sekiguchi Y."/>
            <person name="Ueda K."/>
            <person name="Takano H."/>
            <person name="Sakai Y."/>
            <person name="Yokota A."/>
            <person name="Yabe S."/>
        </authorList>
    </citation>
    <scope>NUCLEOTIDE SEQUENCE</scope>
    <source>
        <strain evidence="1">COM3</strain>
    </source>
</reference>
<evidence type="ECO:0000313" key="1">
    <source>
        <dbReference type="EMBL" id="BBH86312.1"/>
    </source>
</evidence>
<accession>A0A455SH39</accession>
<dbReference type="EMBL" id="AP019376">
    <property type="protein sequence ID" value="BBH86312.1"/>
    <property type="molecule type" value="Genomic_DNA"/>
</dbReference>
<organism evidence="1">
    <name type="scientific">Thermosporothrix sp. COM3</name>
    <dbReference type="NCBI Taxonomy" id="2490863"/>
    <lineage>
        <taxon>Bacteria</taxon>
        <taxon>Bacillati</taxon>
        <taxon>Chloroflexota</taxon>
        <taxon>Ktedonobacteria</taxon>
        <taxon>Ktedonobacterales</taxon>
        <taxon>Thermosporotrichaceae</taxon>
        <taxon>Thermosporothrix</taxon>
    </lineage>
</organism>
<dbReference type="SUPFAM" id="SSF56801">
    <property type="entry name" value="Acetyl-CoA synthetase-like"/>
    <property type="match status" value="1"/>
</dbReference>
<gene>
    <name evidence="1" type="ORF">KTC_10630</name>
</gene>
<proteinExistence type="predicted"/>
<protein>
    <recommendedName>
        <fullName evidence="2">AMP-dependent synthetase/ligase domain-containing protein</fullName>
    </recommendedName>
</protein>
<name>A0A455SH39_9CHLR</name>
<dbReference type="AlphaFoldDB" id="A0A455SH39"/>
<evidence type="ECO:0008006" key="2">
    <source>
        <dbReference type="Google" id="ProtNLM"/>
    </source>
</evidence>